<evidence type="ECO:0000313" key="5">
    <source>
        <dbReference type="EMBL" id="GLV53935.1"/>
    </source>
</evidence>
<dbReference type="InterPro" id="IPR020806">
    <property type="entry name" value="PKS_PP-bd"/>
</dbReference>
<dbReference type="NCBIfam" id="TIGR01733">
    <property type="entry name" value="AA-adenyl-dom"/>
    <property type="match status" value="1"/>
</dbReference>
<feature type="domain" description="Carrier" evidence="4">
    <location>
        <begin position="987"/>
        <end position="1062"/>
    </location>
</feature>
<dbReference type="Gene3D" id="3.40.50.980">
    <property type="match status" value="2"/>
</dbReference>
<evidence type="ECO:0000256" key="3">
    <source>
        <dbReference type="ARBA" id="ARBA00022553"/>
    </source>
</evidence>
<proteinExistence type="predicted"/>
<accession>A0ABQ6FLQ4</accession>
<dbReference type="InterPro" id="IPR020802">
    <property type="entry name" value="TesA-like"/>
</dbReference>
<dbReference type="PANTHER" id="PTHR45527:SF1">
    <property type="entry name" value="FATTY ACID SYNTHASE"/>
    <property type="match status" value="1"/>
</dbReference>
<dbReference type="SUPFAM" id="SSF52777">
    <property type="entry name" value="CoA-dependent acyltransferases"/>
    <property type="match status" value="2"/>
</dbReference>
<evidence type="ECO:0000256" key="2">
    <source>
        <dbReference type="ARBA" id="ARBA00022450"/>
    </source>
</evidence>
<dbReference type="Gene3D" id="3.30.559.30">
    <property type="entry name" value="Nonribosomal peptide synthetase, condensation domain"/>
    <property type="match status" value="1"/>
</dbReference>
<dbReference type="InterPro" id="IPR000873">
    <property type="entry name" value="AMP-dep_synth/lig_dom"/>
</dbReference>
<evidence type="ECO:0000313" key="6">
    <source>
        <dbReference type="Proteomes" id="UP001344906"/>
    </source>
</evidence>
<dbReference type="InterPro" id="IPR001242">
    <property type="entry name" value="Condensation_dom"/>
</dbReference>
<evidence type="ECO:0000256" key="1">
    <source>
        <dbReference type="ARBA" id="ARBA00001957"/>
    </source>
</evidence>
<dbReference type="SUPFAM" id="SSF56801">
    <property type="entry name" value="Acetyl-CoA synthetase-like"/>
    <property type="match status" value="1"/>
</dbReference>
<gene>
    <name evidence="5" type="ORF">KDH_07860</name>
</gene>
<dbReference type="InterPro" id="IPR036736">
    <property type="entry name" value="ACP-like_sf"/>
</dbReference>
<dbReference type="RefSeq" id="WP_338247658.1">
    <property type="nucleotide sequence ID" value="NZ_BSRI01000001.1"/>
</dbReference>
<comment type="caution">
    <text evidence="5">The sequence shown here is derived from an EMBL/GenBank/DDBJ whole genome shotgun (WGS) entry which is preliminary data.</text>
</comment>
<reference evidence="5 6" key="1">
    <citation type="submission" date="2023-02" db="EMBL/GenBank/DDBJ databases">
        <title>Dictyobacter halimunensis sp. nov., a new member of the class Ktedonobacteria from forest soil in a geothermal area.</title>
        <authorList>
            <person name="Rachmania M.K."/>
            <person name="Ningsih F."/>
            <person name="Sakai Y."/>
            <person name="Yabe S."/>
            <person name="Yokota A."/>
            <person name="Sjamsuridzal W."/>
        </authorList>
    </citation>
    <scope>NUCLEOTIDE SEQUENCE [LARGE SCALE GENOMIC DNA]</scope>
    <source>
        <strain evidence="5 6">S3.2.2.5</strain>
    </source>
</reference>
<dbReference type="SMART" id="SM00823">
    <property type="entry name" value="PKS_PP"/>
    <property type="match status" value="1"/>
</dbReference>
<dbReference type="SMART" id="SM00824">
    <property type="entry name" value="PKS_TE"/>
    <property type="match status" value="1"/>
</dbReference>
<dbReference type="InterPro" id="IPR009081">
    <property type="entry name" value="PP-bd_ACP"/>
</dbReference>
<dbReference type="InterPro" id="IPR045851">
    <property type="entry name" value="AMP-bd_C_sf"/>
</dbReference>
<comment type="cofactor">
    <cofactor evidence="1">
        <name>pantetheine 4'-phosphate</name>
        <dbReference type="ChEBI" id="CHEBI:47942"/>
    </cofactor>
</comment>
<dbReference type="CDD" id="cd05930">
    <property type="entry name" value="A_NRPS"/>
    <property type="match status" value="1"/>
</dbReference>
<evidence type="ECO:0000259" key="4">
    <source>
        <dbReference type="PROSITE" id="PS50075"/>
    </source>
</evidence>
<dbReference type="Gene3D" id="3.30.559.10">
    <property type="entry name" value="Chloramphenicol acetyltransferase-like domain"/>
    <property type="match status" value="1"/>
</dbReference>
<dbReference type="InterPro" id="IPR025110">
    <property type="entry name" value="AMP-bd_C"/>
</dbReference>
<sequence length="1354" mass="149915">METSQLHASPLSVQQARLWDFYQHNPVYHAVGAIELSGPLSLDLLSQAIGRVVERHEILRTSFYTPPGMDVPMQIVGKPNYGYQVTSLEHLSPSERQSFIDDLLLQLRAQPASIGQMPCLRCHVLTLDAARHMLIVSLPAFCADRKTLQLLGVELQQAYDSLQVPEKEETEEEEPLQYIDVSAWQNELLQEEDAAEHSMLWQHLDLSALDTFSIPGATASEETAFLPQVRQIPCSTALLPALEALANEQQVPVEHIILSAWYLFLALYTNHEEIIVGVGNDGRTYEELASIPGLYTRFVPLPAMVEIGETWTHLMHQISRTYDNALEEQNYFSWSQHDQEVCRQLPVQYTYVREHNVAGEEQGGSVTFSLRFCYQCSEPFHLKLEAIHDGDGLSLNLHFAANCFPSHEVTALTLAFSTLLEDALARPEAPMKSLRLLQSWQEQQLRARFQGPTIQFPALSLVQLFERQVIDHADEVAVLHNGVALTYAELNRRANRVAYALLGQGVGRNTVVALCVERSVEMIVGLLGILKAGGAYMALDTQLPLQRLHYQLQDAQVTTVVTQKHLCHLFMDYPVQPLILEHSEESDNDELAGEVPLDLQLTDLAYVIYTSGSTGNPKGVLIQHASVSNYIQSLWQQLAWQPGWHFATVSTLAADLGNTVIFGSLVTGGCLHILDYEIATSAARWRQYLRQHPIDVLKIVPSHLNALLASDSAVDDASVSLPRQQLILGGEALGRSLLERLVEVQAPCEIINHYGPTETTIGALVNRLGHVQQIAQGQHGEASVPIGSPIGNLSVAVMNAGGNMVPVGVAGELYIAGAGLAQGYLNKPEQTQAKFLLKRWDGQEEVRYYRTGDLARYRSDGKIEFLGRADGQVKIRGYRVELGEIEQALQKHELVQKCVALMQEGQPGGQKLVAYVVGAPSSILTEKELKTFLRERLPAYMLPQTIVQLASLPLTLNGKIDSKKLREQEPIKAESSESVEIEKTYVRPRDHIEMRLAHIWSQILSVHKIGALDDFFDLGGNSIIAVRLMSLIHKEFQCDLALSTLFKHPTLAAFARILRRDVPEEAPSIVVPLQTQGDRLPFFCVHPSGGTVFRYQAFAHALGNAQPFYGLQAPEGDQGSLSLEAMAAQYVGAIREVQPSGPYQIGGWSLGGVVAFEIAQQLTRLGEHVALLALIDSSVPPSMLTEQPLPAAATSSINDQVVADVLREEGVLSLSAEDLARYEPGIQLEHAWNQARQANRIPADTGFEQFRRLAYINCRNLLAVKYYRPEVYPGGITFFRSSEVLEWSKGRLNTEGAASPLALTGGWERLSQREIIAHIVPGPHSEMVDEPYVQELARLLSSLLSTQSQGIKAA</sequence>
<dbReference type="InterPro" id="IPR020845">
    <property type="entry name" value="AMP-binding_CS"/>
</dbReference>
<dbReference type="Gene3D" id="2.30.38.10">
    <property type="entry name" value="Luciferase, Domain 3"/>
    <property type="match status" value="1"/>
</dbReference>
<dbReference type="Gene3D" id="3.40.50.1820">
    <property type="entry name" value="alpha/beta hydrolase"/>
    <property type="match status" value="1"/>
</dbReference>
<protein>
    <recommendedName>
        <fullName evidence="4">Carrier domain-containing protein</fullName>
    </recommendedName>
</protein>
<dbReference type="InterPro" id="IPR001031">
    <property type="entry name" value="Thioesterase"/>
</dbReference>
<dbReference type="Pfam" id="PF13193">
    <property type="entry name" value="AMP-binding_C"/>
    <property type="match status" value="1"/>
</dbReference>
<dbReference type="Gene3D" id="3.30.300.30">
    <property type="match status" value="1"/>
</dbReference>
<dbReference type="EMBL" id="BSRI01000001">
    <property type="protein sequence ID" value="GLV53935.1"/>
    <property type="molecule type" value="Genomic_DNA"/>
</dbReference>
<dbReference type="SUPFAM" id="SSF53474">
    <property type="entry name" value="alpha/beta-Hydrolases"/>
    <property type="match status" value="1"/>
</dbReference>
<dbReference type="PROSITE" id="PS50075">
    <property type="entry name" value="CARRIER"/>
    <property type="match status" value="1"/>
</dbReference>
<dbReference type="SMART" id="SM01294">
    <property type="entry name" value="PKS_PP_betabranch"/>
    <property type="match status" value="1"/>
</dbReference>
<dbReference type="Gene3D" id="1.10.1200.10">
    <property type="entry name" value="ACP-like"/>
    <property type="match status" value="1"/>
</dbReference>
<dbReference type="PROSITE" id="PS00455">
    <property type="entry name" value="AMP_BINDING"/>
    <property type="match status" value="1"/>
</dbReference>
<keyword evidence="6" id="KW-1185">Reference proteome</keyword>
<keyword evidence="3" id="KW-0597">Phosphoprotein</keyword>
<dbReference type="Proteomes" id="UP001344906">
    <property type="component" value="Unassembled WGS sequence"/>
</dbReference>
<dbReference type="InterPro" id="IPR029058">
    <property type="entry name" value="AB_hydrolase_fold"/>
</dbReference>
<dbReference type="Pfam" id="PF00550">
    <property type="entry name" value="PP-binding"/>
    <property type="match status" value="1"/>
</dbReference>
<dbReference type="Pfam" id="PF00668">
    <property type="entry name" value="Condensation"/>
    <property type="match status" value="1"/>
</dbReference>
<keyword evidence="2" id="KW-0596">Phosphopantetheine</keyword>
<dbReference type="Pfam" id="PF00975">
    <property type="entry name" value="Thioesterase"/>
    <property type="match status" value="1"/>
</dbReference>
<dbReference type="Pfam" id="PF00501">
    <property type="entry name" value="AMP-binding"/>
    <property type="match status" value="1"/>
</dbReference>
<dbReference type="InterPro" id="IPR023213">
    <property type="entry name" value="CAT-like_dom_sf"/>
</dbReference>
<dbReference type="SUPFAM" id="SSF47336">
    <property type="entry name" value="ACP-like"/>
    <property type="match status" value="1"/>
</dbReference>
<organism evidence="5 6">
    <name type="scientific">Dictyobacter halimunensis</name>
    <dbReference type="NCBI Taxonomy" id="3026934"/>
    <lineage>
        <taxon>Bacteria</taxon>
        <taxon>Bacillati</taxon>
        <taxon>Chloroflexota</taxon>
        <taxon>Ktedonobacteria</taxon>
        <taxon>Ktedonobacterales</taxon>
        <taxon>Dictyobacteraceae</taxon>
        <taxon>Dictyobacter</taxon>
    </lineage>
</organism>
<dbReference type="InterPro" id="IPR010071">
    <property type="entry name" value="AA_adenyl_dom"/>
</dbReference>
<name>A0ABQ6FLQ4_9CHLR</name>
<dbReference type="PANTHER" id="PTHR45527">
    <property type="entry name" value="NONRIBOSOMAL PEPTIDE SYNTHETASE"/>
    <property type="match status" value="1"/>
</dbReference>